<gene>
    <name evidence="4" type="primary">wecD</name>
    <name evidence="4" type="ORF">Xsto_01003</name>
</gene>
<evidence type="ECO:0000313" key="5">
    <source>
        <dbReference type="Proteomes" id="UP000222366"/>
    </source>
</evidence>
<evidence type="ECO:0000256" key="1">
    <source>
        <dbReference type="ARBA" id="ARBA00022679"/>
    </source>
</evidence>
<evidence type="ECO:0000256" key="2">
    <source>
        <dbReference type="ARBA" id="ARBA00023315"/>
    </source>
</evidence>
<dbReference type="InterPro" id="IPR051016">
    <property type="entry name" value="Diverse_Substrate_AcTransf"/>
</dbReference>
<dbReference type="PROSITE" id="PS51186">
    <property type="entry name" value="GNAT"/>
    <property type="match status" value="1"/>
</dbReference>
<keyword evidence="1 4" id="KW-0808">Transferase</keyword>
<keyword evidence="5" id="KW-1185">Reference proteome</keyword>
<feature type="domain" description="N-acetyltransferase" evidence="3">
    <location>
        <begin position="8"/>
        <end position="152"/>
    </location>
</feature>
<dbReference type="CDD" id="cd04301">
    <property type="entry name" value="NAT_SF"/>
    <property type="match status" value="1"/>
</dbReference>
<dbReference type="Gene3D" id="3.40.630.30">
    <property type="match status" value="1"/>
</dbReference>
<dbReference type="PANTHER" id="PTHR10545">
    <property type="entry name" value="DIAMINE N-ACETYLTRANSFERASE"/>
    <property type="match status" value="1"/>
</dbReference>
<dbReference type="SUPFAM" id="SSF55729">
    <property type="entry name" value="Acyl-CoA N-acyltransferases (Nat)"/>
    <property type="match status" value="1"/>
</dbReference>
<dbReference type="Proteomes" id="UP000222366">
    <property type="component" value="Unassembled WGS sequence"/>
</dbReference>
<dbReference type="InterPro" id="IPR016181">
    <property type="entry name" value="Acyl_CoA_acyltransferase"/>
</dbReference>
<dbReference type="RefSeq" id="WP_099124254.1">
    <property type="nucleotide sequence ID" value="NZ_CAWNRH010000148.1"/>
</dbReference>
<reference evidence="4 5" key="1">
    <citation type="journal article" date="2017" name="Nat. Microbiol.">
        <title>Natural product diversity associated with the nematode symbionts Photorhabdus and Xenorhabdus.</title>
        <authorList>
            <person name="Tobias N.J."/>
            <person name="Wolff H."/>
            <person name="Djahanschiri B."/>
            <person name="Grundmann F."/>
            <person name="Kronenwerth M."/>
            <person name="Shi Y.M."/>
            <person name="Simonyi S."/>
            <person name="Grun P."/>
            <person name="Shapiro-Ilan D."/>
            <person name="Pidot S.J."/>
            <person name="Stinear T.P."/>
            <person name="Ebersberger I."/>
            <person name="Bode H.B."/>
        </authorList>
    </citation>
    <scope>NUCLEOTIDE SEQUENCE [LARGE SCALE GENOMIC DNA]</scope>
    <source>
        <strain evidence="4 5">DSM 17904</strain>
    </source>
</reference>
<dbReference type="AlphaFoldDB" id="A0A2D0KTB8"/>
<evidence type="ECO:0000259" key="3">
    <source>
        <dbReference type="PROSITE" id="PS51186"/>
    </source>
</evidence>
<name>A0A2D0KTB8_9GAMM</name>
<organism evidence="4 5">
    <name type="scientific">Xenorhabdus stockiae</name>
    <dbReference type="NCBI Taxonomy" id="351614"/>
    <lineage>
        <taxon>Bacteria</taxon>
        <taxon>Pseudomonadati</taxon>
        <taxon>Pseudomonadota</taxon>
        <taxon>Gammaproteobacteria</taxon>
        <taxon>Enterobacterales</taxon>
        <taxon>Morganellaceae</taxon>
        <taxon>Xenorhabdus</taxon>
    </lineage>
</organism>
<proteinExistence type="predicted"/>
<sequence>MNNNLLPVTIEFVFPEHYSQWLVYWQAYQDFYKVDLAKNITEKTWARFFDVKEPMHCVVALESGKILGFVHYLYHRATWSETDFCYLEDLFVSPEFRGRHIGKKLIEFVQHEAQKQHCGRLYWHTHETNLRGQRLYNWVAEKSGMIEYRMSL</sequence>
<dbReference type="EC" id="2.3.1.210" evidence="4"/>
<protein>
    <submittedName>
        <fullName evidence="4">dTDP-fucosamine acetyltransferase</fullName>
        <ecNumber evidence="4">2.3.1.210</ecNumber>
    </submittedName>
</protein>
<dbReference type="InterPro" id="IPR000182">
    <property type="entry name" value="GNAT_dom"/>
</dbReference>
<dbReference type="GO" id="GO:0008080">
    <property type="term" value="F:N-acetyltransferase activity"/>
    <property type="evidence" value="ECO:0007669"/>
    <property type="project" value="TreeGrafter"/>
</dbReference>
<dbReference type="PANTHER" id="PTHR10545:SF42">
    <property type="entry name" value="ACETYLTRANSFERASE"/>
    <property type="match status" value="1"/>
</dbReference>
<comment type="caution">
    <text evidence="4">The sequence shown here is derived from an EMBL/GenBank/DDBJ whole genome shotgun (WGS) entry which is preliminary data.</text>
</comment>
<dbReference type="Pfam" id="PF00583">
    <property type="entry name" value="Acetyltransf_1"/>
    <property type="match status" value="1"/>
</dbReference>
<dbReference type="EMBL" id="NJAJ01000007">
    <property type="protein sequence ID" value="PHM66674.1"/>
    <property type="molecule type" value="Genomic_DNA"/>
</dbReference>
<accession>A0A2D0KTB8</accession>
<keyword evidence="2 4" id="KW-0012">Acyltransferase</keyword>
<evidence type="ECO:0000313" key="4">
    <source>
        <dbReference type="EMBL" id="PHM66674.1"/>
    </source>
</evidence>